<evidence type="ECO:0000256" key="2">
    <source>
        <dbReference type="SAM" id="SignalP"/>
    </source>
</evidence>
<sequence length="462" mass="47176">MKANKWTVLAMAVTAFTMSAAANAADNQNKSANIDHQHNVNETRTNTNTNINTNVDTDVDLKLDAAAVLRYRDSRSNSVSNKEVTETVQKTSNITADERKEKNNHGVDVNLEKDMRLSSDVNFSGDPTITGNIDLDSAAIAIIDNRQSISGNTAENGLLTNDAAIGDDVGSNASGNLGFNVAAGDNNAQDNAAALSAADASFSFGMADAEVFVNQSGMNNSTMNYGVTNNAGIGGNAFSGAAGNIGVNVTSGNNNEQKNALAASVATSAYATSSISSNQVSSGNDVTNDGYYDYVVNSYAINMSGKVTGTTKGTGSGTYSGTGNSYQKTNFYPDNWSGNTHTGGNQTGHTDWDNQTQGAVANPNRPGVGGMAWDTDEKGNLSFSEMGTADLTASLSGHVIDIDWIAVDATNTASLSGGAFSNASGNIGVNVSSGTGNLQANSLALAVAQPSTGGGGGGGEGP</sequence>
<evidence type="ECO:0000313" key="4">
    <source>
        <dbReference type="Proteomes" id="UP001301653"/>
    </source>
</evidence>
<name>A0ABU5UZH8_9GAMM</name>
<dbReference type="RefSeq" id="WP_192286235.1">
    <property type="nucleotide sequence ID" value="NZ_JAYFUH010000061.1"/>
</dbReference>
<keyword evidence="2" id="KW-0732">Signal</keyword>
<comment type="caution">
    <text evidence="3">The sequence shown here is derived from an EMBL/GenBank/DDBJ whole genome shotgun (WGS) entry which is preliminary data.</text>
</comment>
<proteinExistence type="predicted"/>
<reference evidence="3 4" key="1">
    <citation type="submission" date="2023-12" db="EMBL/GenBank/DDBJ databases">
        <title>Stenotrophomonas guangdongensis sp. nov., isolated from wilted pepper plants (Capsicum annuum).</title>
        <authorList>
            <person name="Qiu M."/>
            <person name="Li Y."/>
            <person name="Liu Q."/>
            <person name="Zhang X."/>
            <person name="Huang Y."/>
            <person name="Guo R."/>
            <person name="Hu M."/>
            <person name="Zhou J."/>
            <person name="Zhou X."/>
        </authorList>
    </citation>
    <scope>NUCLEOTIDE SEQUENCE [LARGE SCALE GENOMIC DNA]</scope>
    <source>
        <strain evidence="3 4">MH1</strain>
    </source>
</reference>
<accession>A0ABU5UZH8</accession>
<feature type="region of interest" description="Disordered" evidence="1">
    <location>
        <begin position="330"/>
        <end position="360"/>
    </location>
</feature>
<feature type="signal peptide" evidence="2">
    <location>
        <begin position="1"/>
        <end position="24"/>
    </location>
</feature>
<feature type="chain" id="PRO_5046001290" evidence="2">
    <location>
        <begin position="25"/>
        <end position="462"/>
    </location>
</feature>
<protein>
    <submittedName>
        <fullName evidence="3">Adhesin</fullName>
    </submittedName>
</protein>
<keyword evidence="4" id="KW-1185">Reference proteome</keyword>
<gene>
    <name evidence="3" type="ORF">VA603_02915</name>
</gene>
<dbReference type="Proteomes" id="UP001301653">
    <property type="component" value="Unassembled WGS sequence"/>
</dbReference>
<feature type="compositionally biased region" description="Low complexity" evidence="1">
    <location>
        <begin position="338"/>
        <end position="349"/>
    </location>
</feature>
<evidence type="ECO:0000313" key="3">
    <source>
        <dbReference type="EMBL" id="MEA5666493.1"/>
    </source>
</evidence>
<evidence type="ECO:0000256" key="1">
    <source>
        <dbReference type="SAM" id="MobiDB-lite"/>
    </source>
</evidence>
<organism evidence="3 4">
    <name type="scientific">Stenotrophomonas capsici</name>
    <dbReference type="NCBI Taxonomy" id="3110230"/>
    <lineage>
        <taxon>Bacteria</taxon>
        <taxon>Pseudomonadati</taxon>
        <taxon>Pseudomonadota</taxon>
        <taxon>Gammaproteobacteria</taxon>
        <taxon>Lysobacterales</taxon>
        <taxon>Lysobacteraceae</taxon>
        <taxon>Stenotrophomonas</taxon>
    </lineage>
</organism>
<dbReference type="EMBL" id="JAYFUH010000061">
    <property type="protein sequence ID" value="MEA5666493.1"/>
    <property type="molecule type" value="Genomic_DNA"/>
</dbReference>